<protein>
    <submittedName>
        <fullName evidence="1">Uncharacterized protein</fullName>
    </submittedName>
</protein>
<reference evidence="1 2" key="1">
    <citation type="submission" date="2013-04" db="EMBL/GenBank/DDBJ databases">
        <title>Zunongwangia sp. 22II14-10F7 Genome Sequencing.</title>
        <authorList>
            <person name="Lai Q."/>
            <person name="Shao Z."/>
        </authorList>
    </citation>
    <scope>NUCLEOTIDE SEQUENCE [LARGE SCALE GENOMIC DNA]</scope>
    <source>
        <strain evidence="1 2">22II14-10F7</strain>
    </source>
</reference>
<comment type="caution">
    <text evidence="1">The sequence shown here is derived from an EMBL/GenBank/DDBJ whole genome shotgun (WGS) entry which is preliminary data.</text>
</comment>
<dbReference type="AlphaFoldDB" id="A0A1Y1SYX9"/>
<dbReference type="OrthoDB" id="9823432at2"/>
<keyword evidence="2" id="KW-1185">Reference proteome</keyword>
<sequence length="648" mass="72278">MATIIGVNIYIDGTQRNENPLSLTGTFNVAAWFNPGDNLSVESTLVYDDGTESQKSDVIQFQLQDIAEFDPLYQAVLDYANANSITTPLASQNLINDGIVRKLRSVNLLENDLLYYFKQDDASLYEFCTLNWMDPTKHRLTNEGTNDVEFVPNYGFRVSGGNDQYFSTNYTPSVHAVHAQSEDINLLLNGFDVLPTSAEIRLCGVRGSNGEINVYRSSNGSAYFILYGGNNIALSGVEESFNSQINISVDVDDSYIFENENTLSKTSPTSGKDLAEYPLTLFAFNVQGTMYLSQAQCGLEMFILGKSKGSAGNINFNYVFNNGQIYDLTPDGTLVLEAENSALTSIYFPQIQLASKYPELTTLKKYIVLYSTDHDSNSNQSENGKIAWGDADNVDLSDFQEKGVIWQGYQAETPCLEYVPNDPNNEPIHLYMHTDATDPANGSAQQTHLLTTAGGAELHNCVWTDRGTILGLQTDESHTGYFRSFNQNDGSIIGVHHTKGYSGSNFDGINRFGISTNNGSNYNWTRLTSRFDNTSFMTDERLIHVSPPFYFERNGNQYLVGLNIGFDYQVDGRKVAICLCDNGDFIPTELLYNISSYDGGDNCKICGFYIKAENPDMLHLYFTKNSGNNYFNPGDQLYHTEWDLTQLD</sequence>
<name>A0A1Y1SYX9_9FLAO</name>
<gene>
    <name evidence="1" type="ORF">IIF7_19009</name>
</gene>
<organism evidence="1 2">
    <name type="scientific">Zunongwangia atlantica 22II14-10F7</name>
    <dbReference type="NCBI Taxonomy" id="1185767"/>
    <lineage>
        <taxon>Bacteria</taxon>
        <taxon>Pseudomonadati</taxon>
        <taxon>Bacteroidota</taxon>
        <taxon>Flavobacteriia</taxon>
        <taxon>Flavobacteriales</taxon>
        <taxon>Flavobacteriaceae</taxon>
        <taxon>Zunongwangia</taxon>
    </lineage>
</organism>
<dbReference type="RefSeq" id="WP_084843267.1">
    <property type="nucleotide sequence ID" value="NZ_ARYN01000025.1"/>
</dbReference>
<dbReference type="Proteomes" id="UP000192746">
    <property type="component" value="Unassembled WGS sequence"/>
</dbReference>
<accession>A0A1Y1SYX9</accession>
<evidence type="ECO:0000313" key="2">
    <source>
        <dbReference type="Proteomes" id="UP000192746"/>
    </source>
</evidence>
<dbReference type="STRING" id="1185767.IIF7_19009"/>
<dbReference type="EMBL" id="ARYN01000025">
    <property type="protein sequence ID" value="ORL43772.1"/>
    <property type="molecule type" value="Genomic_DNA"/>
</dbReference>
<evidence type="ECO:0000313" key="1">
    <source>
        <dbReference type="EMBL" id="ORL43772.1"/>
    </source>
</evidence>
<proteinExistence type="predicted"/>